<dbReference type="GO" id="GO:0000166">
    <property type="term" value="F:nucleotide binding"/>
    <property type="evidence" value="ECO:0007669"/>
    <property type="project" value="InterPro"/>
</dbReference>
<dbReference type="Pfam" id="PF01408">
    <property type="entry name" value="GFO_IDH_MocA"/>
    <property type="match status" value="1"/>
</dbReference>
<dbReference type="InterPro" id="IPR052515">
    <property type="entry name" value="Gfo/Idh/MocA_Oxidoreductase"/>
</dbReference>
<dbReference type="Gene3D" id="3.30.360.10">
    <property type="entry name" value="Dihydrodipicolinate Reductase, domain 2"/>
    <property type="match status" value="1"/>
</dbReference>
<dbReference type="Gene3D" id="3.40.50.720">
    <property type="entry name" value="NAD(P)-binding Rossmann-like Domain"/>
    <property type="match status" value="1"/>
</dbReference>
<dbReference type="KEGG" id="het:BBW65_01175"/>
<evidence type="ECO:0000313" key="3">
    <source>
        <dbReference type="EMBL" id="ANV97507.1"/>
    </source>
</evidence>
<dbReference type="SUPFAM" id="SSF51735">
    <property type="entry name" value="NAD(P)-binding Rossmann-fold domains"/>
    <property type="match status" value="1"/>
</dbReference>
<feature type="domain" description="Gfo/Idh/MocA-like oxidoreductase N-terminal" evidence="1">
    <location>
        <begin position="3"/>
        <end position="124"/>
    </location>
</feature>
<organism evidence="3 4">
    <name type="scientific">Helicobacter enhydrae</name>
    <dbReference type="NCBI Taxonomy" id="222136"/>
    <lineage>
        <taxon>Bacteria</taxon>
        <taxon>Pseudomonadati</taxon>
        <taxon>Campylobacterota</taxon>
        <taxon>Epsilonproteobacteria</taxon>
        <taxon>Campylobacterales</taxon>
        <taxon>Helicobacteraceae</taxon>
        <taxon>Helicobacter</taxon>
    </lineage>
</organism>
<dbReference type="SUPFAM" id="SSF55347">
    <property type="entry name" value="Glyceraldehyde-3-phosphate dehydrogenase-like, C-terminal domain"/>
    <property type="match status" value="1"/>
</dbReference>
<dbReference type="EMBL" id="CP016503">
    <property type="protein sequence ID" value="ANV97507.1"/>
    <property type="molecule type" value="Genomic_DNA"/>
</dbReference>
<dbReference type="InterPro" id="IPR000683">
    <property type="entry name" value="Gfo/Idh/MocA-like_OxRdtase_N"/>
</dbReference>
<dbReference type="InterPro" id="IPR036291">
    <property type="entry name" value="NAD(P)-bd_dom_sf"/>
</dbReference>
<dbReference type="PANTHER" id="PTHR43249:SF1">
    <property type="entry name" value="D-GLUCOSIDE 3-DEHYDROGENASE"/>
    <property type="match status" value="1"/>
</dbReference>
<protein>
    <submittedName>
        <fullName evidence="3">Oxidoreductase</fullName>
    </submittedName>
</protein>
<name>A0A1B1U403_9HELI</name>
<evidence type="ECO:0000313" key="4">
    <source>
        <dbReference type="Proteomes" id="UP000092884"/>
    </source>
</evidence>
<evidence type="ECO:0000259" key="2">
    <source>
        <dbReference type="Pfam" id="PF02894"/>
    </source>
</evidence>
<dbReference type="AlphaFoldDB" id="A0A1B1U403"/>
<reference evidence="4" key="1">
    <citation type="submission" date="2016-07" db="EMBL/GenBank/DDBJ databases">
        <authorList>
            <person name="Florea S."/>
            <person name="Webb J.S."/>
            <person name="Jaromczyk J."/>
            <person name="Schardl C.L."/>
        </authorList>
    </citation>
    <scope>NUCLEOTIDE SEQUENCE [LARGE SCALE GENOMIC DNA]</scope>
    <source>
        <strain evidence="4">MIT 01-6242</strain>
    </source>
</reference>
<feature type="domain" description="Gfo/Idh/MocA-like oxidoreductase C-terminal" evidence="2">
    <location>
        <begin position="155"/>
        <end position="213"/>
    </location>
</feature>
<keyword evidence="4" id="KW-1185">Reference proteome</keyword>
<dbReference type="Pfam" id="PF02894">
    <property type="entry name" value="GFO_IDH_MocA_C"/>
    <property type="match status" value="1"/>
</dbReference>
<dbReference type="RefSeq" id="WP_066338602.1">
    <property type="nucleotide sequence ID" value="NZ_CP016503.1"/>
</dbReference>
<dbReference type="STRING" id="222136.BBW65_01175"/>
<dbReference type="InterPro" id="IPR004104">
    <property type="entry name" value="Gfo/Idh/MocA-like_OxRdtase_C"/>
</dbReference>
<proteinExistence type="predicted"/>
<dbReference type="PANTHER" id="PTHR43249">
    <property type="entry name" value="UDP-N-ACETYL-2-AMINO-2-DEOXY-D-GLUCURONATE OXIDASE"/>
    <property type="match status" value="1"/>
</dbReference>
<sequence>MRRFGITGVGGFVAPRHLRAIKECGGEVVCALDIHDSVGIIDSYFPQTHFFTEFERFDRHIEKLKREKEGIDYLSICSPNYLHDAHIRLALRNGADAICEKPLVLNPWNLDALLELEEEYQQRIYTILQLRHHPKIIELKKRVQEELSDNPSKIYEIDLTYITSRGNWYFTSWKGDESKSGGIASNIGIHFFDMLIWIFGTYSDVALHYSTPKTKAGFLRLKHAEVKWFLSVDSQTLPKHIQEKGIPTFRTLKINNEELEFSEGFTDLHTQSYAKILGREGFRAFEAKPSIDLTYKIRNMQPKIGDCLHPLLKGENGIHSL</sequence>
<accession>A0A1B1U403</accession>
<evidence type="ECO:0000259" key="1">
    <source>
        <dbReference type="Pfam" id="PF01408"/>
    </source>
</evidence>
<dbReference type="OrthoDB" id="9815825at2"/>
<gene>
    <name evidence="3" type="ORF">BBW65_01175</name>
</gene>
<dbReference type="Proteomes" id="UP000092884">
    <property type="component" value="Chromosome"/>
</dbReference>